<feature type="compositionally biased region" description="Acidic residues" evidence="1">
    <location>
        <begin position="207"/>
        <end position="220"/>
    </location>
</feature>
<organism evidence="2 3">
    <name type="scientific">Cannabis sativa</name>
    <name type="common">Hemp</name>
    <name type="synonym">Marijuana</name>
    <dbReference type="NCBI Taxonomy" id="3483"/>
    <lineage>
        <taxon>Eukaryota</taxon>
        <taxon>Viridiplantae</taxon>
        <taxon>Streptophyta</taxon>
        <taxon>Embryophyta</taxon>
        <taxon>Tracheophyta</taxon>
        <taxon>Spermatophyta</taxon>
        <taxon>Magnoliopsida</taxon>
        <taxon>eudicotyledons</taxon>
        <taxon>Gunneridae</taxon>
        <taxon>Pentapetalae</taxon>
        <taxon>rosids</taxon>
        <taxon>fabids</taxon>
        <taxon>Rosales</taxon>
        <taxon>Cannabaceae</taxon>
        <taxon>Cannabis</taxon>
    </lineage>
</organism>
<dbReference type="AlphaFoldDB" id="A0A7J6H3E0"/>
<feature type="compositionally biased region" description="Polar residues" evidence="1">
    <location>
        <begin position="262"/>
        <end position="273"/>
    </location>
</feature>
<feature type="compositionally biased region" description="Basic and acidic residues" evidence="1">
    <location>
        <begin position="354"/>
        <end position="363"/>
    </location>
</feature>
<feature type="compositionally biased region" description="Polar residues" evidence="1">
    <location>
        <begin position="60"/>
        <end position="76"/>
    </location>
</feature>
<name>A0A7J6H3E0_CANSA</name>
<accession>A0A7J6H3E0</accession>
<dbReference type="Proteomes" id="UP000525078">
    <property type="component" value="Unassembled WGS sequence"/>
</dbReference>
<dbReference type="PANTHER" id="PTHR33095">
    <property type="entry name" value="OS07G0619500 PROTEIN"/>
    <property type="match status" value="1"/>
</dbReference>
<feature type="region of interest" description="Disordered" evidence="1">
    <location>
        <begin position="49"/>
        <end position="82"/>
    </location>
</feature>
<feature type="compositionally biased region" description="Polar residues" evidence="1">
    <location>
        <begin position="242"/>
        <end position="252"/>
    </location>
</feature>
<comment type="caution">
    <text evidence="2">The sequence shown here is derived from an EMBL/GenBank/DDBJ whole genome shotgun (WGS) entry which is preliminary data.</text>
</comment>
<feature type="compositionally biased region" description="Low complexity" evidence="1">
    <location>
        <begin position="367"/>
        <end position="376"/>
    </location>
</feature>
<proteinExistence type="predicted"/>
<protein>
    <recommendedName>
        <fullName evidence="4">Stress response NST1-like protein</fullName>
    </recommendedName>
</protein>
<evidence type="ECO:0000313" key="2">
    <source>
        <dbReference type="EMBL" id="KAF4389786.1"/>
    </source>
</evidence>
<evidence type="ECO:0008006" key="4">
    <source>
        <dbReference type="Google" id="ProtNLM"/>
    </source>
</evidence>
<gene>
    <name evidence="2" type="ORF">F8388_009919</name>
</gene>
<feature type="compositionally biased region" description="Acidic residues" evidence="1">
    <location>
        <begin position="277"/>
        <end position="287"/>
    </location>
</feature>
<dbReference type="InterPro" id="IPR012442">
    <property type="entry name" value="DUF1645_plant"/>
</dbReference>
<feature type="region of interest" description="Disordered" evidence="1">
    <location>
        <begin position="339"/>
        <end position="397"/>
    </location>
</feature>
<sequence>MWGVLSGMIVIKVEVEGQKIKQQNFDYMCALRPIALFFSAKTMELLHKPLPTNNGEKKSNATNPKQTFQNPNNGENNDTHESQSFFEDFDSACSTPYVSAPSSPGRGGGHVSGFFYSCPASPMHFVLASSNSVSSSCFNSAMDDSDTSSVPMGYEFEFSARFGSTGSVQTGSMSSADELFLNGQIRPMKLSTHLEKPQVLAPLLDLENENEQKEEDDEISLEPIRGRDLRSKNKSLRRRTRSMSPMRNSQFDWSEEEEKKISTPNPNGSCNKNKNGEDDEEEEEETLSSETTTASSSRSSSAGRNSKRWLFLKEFLRSKSEGRSNNKFWSTISFSPIKEKKPINNPITPSSSKDQIKNSETQKAKKTSSQQSVKKSVIGKPTNGVGKRRVPPSPHELHYTTKRAQAEEMRKKTYLPYRQGLLGCLGFSSKGYGAMNGLARALNPVSSREEI</sequence>
<feature type="compositionally biased region" description="Low complexity" evidence="1">
    <location>
        <begin position="288"/>
        <end position="302"/>
    </location>
</feature>
<evidence type="ECO:0000256" key="1">
    <source>
        <dbReference type="SAM" id="MobiDB-lite"/>
    </source>
</evidence>
<dbReference type="EMBL" id="JAATIP010000031">
    <property type="protein sequence ID" value="KAF4389786.1"/>
    <property type="molecule type" value="Genomic_DNA"/>
</dbReference>
<dbReference type="Pfam" id="PF07816">
    <property type="entry name" value="DUF1645"/>
    <property type="match status" value="1"/>
</dbReference>
<feature type="compositionally biased region" description="Basic residues" evidence="1">
    <location>
        <begin position="232"/>
        <end position="241"/>
    </location>
</feature>
<dbReference type="PANTHER" id="PTHR33095:SF57">
    <property type="entry name" value="EXPRESSED PROTEIN"/>
    <property type="match status" value="1"/>
</dbReference>
<feature type="region of interest" description="Disordered" evidence="1">
    <location>
        <begin position="207"/>
        <end position="305"/>
    </location>
</feature>
<evidence type="ECO:0000313" key="3">
    <source>
        <dbReference type="Proteomes" id="UP000525078"/>
    </source>
</evidence>
<reference evidence="2 3" key="1">
    <citation type="journal article" date="2020" name="bioRxiv">
        <title>Sequence and annotation of 42 cannabis genomes reveals extensive copy number variation in cannabinoid synthesis and pathogen resistance genes.</title>
        <authorList>
            <person name="Mckernan K.J."/>
            <person name="Helbert Y."/>
            <person name="Kane L.T."/>
            <person name="Ebling H."/>
            <person name="Zhang L."/>
            <person name="Liu B."/>
            <person name="Eaton Z."/>
            <person name="Mclaughlin S."/>
            <person name="Kingan S."/>
            <person name="Baybayan P."/>
            <person name="Concepcion G."/>
            <person name="Jordan M."/>
            <person name="Riva A."/>
            <person name="Barbazuk W."/>
            <person name="Harkins T."/>
        </authorList>
    </citation>
    <scope>NUCLEOTIDE SEQUENCE [LARGE SCALE GENOMIC DNA]</scope>
    <source>
        <strain evidence="3">cv. Jamaican Lion 4</strain>
        <tissue evidence="2">Leaf</tissue>
    </source>
</reference>